<evidence type="ECO:0000313" key="1">
    <source>
        <dbReference type="EMBL" id="KTB34846.1"/>
    </source>
</evidence>
<dbReference type="AlphaFoldDB" id="A0A0W0FES3"/>
<accession>A0A0W0FES3</accession>
<sequence length="226" mass="25018">MHFDTRNATIKRDIKGIYCSDSSFTIDQAFLYCIIELVPTCYQLSEMDTQLSTTTTNNTAPIAESGNASLSPRTLRHVPAMHNLNLSNAEDMIQSEDESSAMDSYLRSYDPDGDDAMDTGTESDRSFNRMYTHHANSSDVSISSVPASPLETKYPYPCAVIYEGCGGEKLEGYEYHEQDRPVARFGFASKTSFCCESCRSRSSSMSSLCSLSYSADCSDMEVDEAN</sequence>
<organism evidence="1 2">
    <name type="scientific">Moniliophthora roreri</name>
    <name type="common">Frosty pod rot fungus</name>
    <name type="synonym">Monilia roreri</name>
    <dbReference type="NCBI Taxonomy" id="221103"/>
    <lineage>
        <taxon>Eukaryota</taxon>
        <taxon>Fungi</taxon>
        <taxon>Dikarya</taxon>
        <taxon>Basidiomycota</taxon>
        <taxon>Agaricomycotina</taxon>
        <taxon>Agaricomycetes</taxon>
        <taxon>Agaricomycetidae</taxon>
        <taxon>Agaricales</taxon>
        <taxon>Marasmiineae</taxon>
        <taxon>Marasmiaceae</taxon>
        <taxon>Moniliophthora</taxon>
    </lineage>
</organism>
<protein>
    <submittedName>
        <fullName evidence="1">Uncharacterized protein</fullName>
    </submittedName>
</protein>
<proteinExistence type="predicted"/>
<name>A0A0W0FES3_MONRR</name>
<dbReference type="Proteomes" id="UP000054988">
    <property type="component" value="Unassembled WGS sequence"/>
</dbReference>
<comment type="caution">
    <text evidence="1">The sequence shown here is derived from an EMBL/GenBank/DDBJ whole genome shotgun (WGS) entry which is preliminary data.</text>
</comment>
<gene>
    <name evidence="1" type="ORF">WG66_12587</name>
</gene>
<reference evidence="1 2" key="1">
    <citation type="submission" date="2015-12" db="EMBL/GenBank/DDBJ databases">
        <title>Draft genome sequence of Moniliophthora roreri, the causal agent of frosty pod rot of cacao.</title>
        <authorList>
            <person name="Aime M.C."/>
            <person name="Diaz-Valderrama J.R."/>
            <person name="Kijpornyongpan T."/>
            <person name="Phillips-Mora W."/>
        </authorList>
    </citation>
    <scope>NUCLEOTIDE SEQUENCE [LARGE SCALE GENOMIC DNA]</scope>
    <source>
        <strain evidence="1 2">MCA 2952</strain>
    </source>
</reference>
<dbReference type="EMBL" id="LATX01002029">
    <property type="protein sequence ID" value="KTB34846.1"/>
    <property type="molecule type" value="Genomic_DNA"/>
</dbReference>
<evidence type="ECO:0000313" key="2">
    <source>
        <dbReference type="Proteomes" id="UP000054988"/>
    </source>
</evidence>